<name>A0A165P292_EXIGL</name>
<dbReference type="InterPro" id="IPR029058">
    <property type="entry name" value="AB_hydrolase_fold"/>
</dbReference>
<feature type="chain" id="PRO_5007863779" evidence="3">
    <location>
        <begin position="19"/>
        <end position="557"/>
    </location>
</feature>
<dbReference type="STRING" id="1314781.A0A165P292"/>
<dbReference type="EMBL" id="KV425893">
    <property type="protein sequence ID" value="KZW01542.1"/>
    <property type="molecule type" value="Genomic_DNA"/>
</dbReference>
<dbReference type="GO" id="GO:0016787">
    <property type="term" value="F:hydrolase activity"/>
    <property type="evidence" value="ECO:0007669"/>
    <property type="project" value="UniProtKB-KW"/>
</dbReference>
<dbReference type="InterPro" id="IPR013595">
    <property type="entry name" value="Pept_S33_TAP-like_C"/>
</dbReference>
<dbReference type="Pfam" id="PF00561">
    <property type="entry name" value="Abhydrolase_1"/>
    <property type="match status" value="1"/>
</dbReference>
<keyword evidence="3" id="KW-0732">Signal</keyword>
<feature type="signal peptide" evidence="3">
    <location>
        <begin position="1"/>
        <end position="18"/>
    </location>
</feature>
<evidence type="ECO:0000256" key="1">
    <source>
        <dbReference type="ARBA" id="ARBA00010088"/>
    </source>
</evidence>
<organism evidence="6 7">
    <name type="scientific">Exidia glandulosa HHB12029</name>
    <dbReference type="NCBI Taxonomy" id="1314781"/>
    <lineage>
        <taxon>Eukaryota</taxon>
        <taxon>Fungi</taxon>
        <taxon>Dikarya</taxon>
        <taxon>Basidiomycota</taxon>
        <taxon>Agaricomycotina</taxon>
        <taxon>Agaricomycetes</taxon>
        <taxon>Auriculariales</taxon>
        <taxon>Exidiaceae</taxon>
        <taxon>Exidia</taxon>
    </lineage>
</organism>
<evidence type="ECO:0000259" key="4">
    <source>
        <dbReference type="Pfam" id="PF00561"/>
    </source>
</evidence>
<evidence type="ECO:0000313" key="6">
    <source>
        <dbReference type="EMBL" id="KZW01542.1"/>
    </source>
</evidence>
<dbReference type="PANTHER" id="PTHR43248">
    <property type="entry name" value="2-SUCCINYL-6-HYDROXY-2,4-CYCLOHEXADIENE-1-CARBOXYLATE SYNTHASE"/>
    <property type="match status" value="1"/>
</dbReference>
<keyword evidence="7" id="KW-1185">Reference proteome</keyword>
<dbReference type="OrthoDB" id="425534at2759"/>
<dbReference type="SUPFAM" id="SSF53474">
    <property type="entry name" value="alpha/beta-Hydrolases"/>
    <property type="match status" value="1"/>
</dbReference>
<dbReference type="Proteomes" id="UP000077266">
    <property type="component" value="Unassembled WGS sequence"/>
</dbReference>
<dbReference type="InParanoid" id="A0A165P292"/>
<evidence type="ECO:0000256" key="3">
    <source>
        <dbReference type="SAM" id="SignalP"/>
    </source>
</evidence>
<proteinExistence type="inferred from homology"/>
<dbReference type="Pfam" id="PF08386">
    <property type="entry name" value="Abhydrolase_4"/>
    <property type="match status" value="1"/>
</dbReference>
<reference evidence="6 7" key="1">
    <citation type="journal article" date="2016" name="Mol. Biol. Evol.">
        <title>Comparative Genomics of Early-Diverging Mushroom-Forming Fungi Provides Insights into the Origins of Lignocellulose Decay Capabilities.</title>
        <authorList>
            <person name="Nagy L.G."/>
            <person name="Riley R."/>
            <person name="Tritt A."/>
            <person name="Adam C."/>
            <person name="Daum C."/>
            <person name="Floudas D."/>
            <person name="Sun H."/>
            <person name="Yadav J.S."/>
            <person name="Pangilinan J."/>
            <person name="Larsson K.H."/>
            <person name="Matsuura K."/>
            <person name="Barry K."/>
            <person name="Labutti K."/>
            <person name="Kuo R."/>
            <person name="Ohm R.A."/>
            <person name="Bhattacharya S.S."/>
            <person name="Shirouzu T."/>
            <person name="Yoshinaga Y."/>
            <person name="Martin F.M."/>
            <person name="Grigoriev I.V."/>
            <person name="Hibbett D.S."/>
        </authorList>
    </citation>
    <scope>NUCLEOTIDE SEQUENCE [LARGE SCALE GENOMIC DNA]</scope>
    <source>
        <strain evidence="6 7">HHB12029</strain>
    </source>
</reference>
<dbReference type="InterPro" id="IPR000073">
    <property type="entry name" value="AB_hydrolase_1"/>
</dbReference>
<comment type="similarity">
    <text evidence="1">Belongs to the peptidase S33 family.</text>
</comment>
<keyword evidence="2 6" id="KW-0378">Hydrolase</keyword>
<evidence type="ECO:0000256" key="2">
    <source>
        <dbReference type="ARBA" id="ARBA00022801"/>
    </source>
</evidence>
<accession>A0A165P292</accession>
<sequence>MVSQRVFAFALLVGCTSASTFPGPRRRQMPDPASFDWYALKPSDNITWTPCFGDQQCARLNLPLDYSKPAGTGPKTQIALQMIPATDKANYQGTILINPGGPGGAGTLFALEAGQALAQLFGPTFDILGFDSRGTGATTPLAQCFATPEESDAWLLQEIPVLRLEDGSIPLCRARDEVAASLCASRLGGNGKEEIGGSAEDWGPGRFMDTASVATDMLNIVEKLGQDKLHYFGVSYGTLIGQYFAALYPHKVGRMILDGVVDGVDWQTSGDFHSVKDADRVMGAFFSDCAHAGADKCPIWEKTPHAVAQRVDRILANVRADPIPVPNSATGPGVVTEDAALSIIFQELYSPLDGFPFIAAGLRALEVRDIAFLSQLSFFISDVGVPPWLQSNEALPAIACIDYPPLDDSLSDDTAVIGDTIALSRWAGPFTSRFRIICGAWQIRAKARYTGPVSAHLDVPVLVTSNKLDPVTPLSSARAVVSRFKGMRLLIQDTVGHSTFLSLSSCVALAMSAYMTNGTLPPVGTVCKPDLIPLVDSAPNNARTSFPRARTSLPLRL</sequence>
<dbReference type="InterPro" id="IPR051601">
    <property type="entry name" value="Serine_prot/Carboxylest_S33"/>
</dbReference>
<protein>
    <submittedName>
        <fullName evidence="6">Alpha/beta-hydrolase</fullName>
    </submittedName>
</protein>
<dbReference type="AlphaFoldDB" id="A0A165P292"/>
<dbReference type="Gene3D" id="3.40.50.1820">
    <property type="entry name" value="alpha/beta hydrolase"/>
    <property type="match status" value="1"/>
</dbReference>
<dbReference type="PANTHER" id="PTHR43248:SF25">
    <property type="entry name" value="AB HYDROLASE-1 DOMAIN-CONTAINING PROTEIN-RELATED"/>
    <property type="match status" value="1"/>
</dbReference>
<feature type="domain" description="Peptidase S33 tripeptidyl aminopeptidase-like C-terminal" evidence="5">
    <location>
        <begin position="428"/>
        <end position="527"/>
    </location>
</feature>
<feature type="domain" description="AB hydrolase-1" evidence="4">
    <location>
        <begin position="94"/>
        <end position="287"/>
    </location>
</feature>
<gene>
    <name evidence="6" type="ORF">EXIGLDRAFT_638301</name>
</gene>
<evidence type="ECO:0000259" key="5">
    <source>
        <dbReference type="Pfam" id="PF08386"/>
    </source>
</evidence>
<evidence type="ECO:0000313" key="7">
    <source>
        <dbReference type="Proteomes" id="UP000077266"/>
    </source>
</evidence>